<sequence>MLDIETFDNLRGGNAVYKALAHPLAAEKLAELANRLTALGPVAVYDPERIFAPLRALAPDFPVEGVYVHDTLALGELRGGATTRPLTELPGANTRIVLIAAFDAHRLAARIKPFAPAGAEIVTLDAVRLPDSILTNPRRYLDPLNFATNFVFFRDDDRMATRLVTANYWTGYGAKSVRLWCRLFDAAGGPIAEFEHAIPDHAGTIAIGSDAIRRRFNLGPFTGQLFIHAIGVAGHDVVKYALDTFARDGHGSLSCTHDANAWPSERFAGLPAPREDERVILWLQNSHAVPIPAGAVSLDRMGAETPVALSAEIPPFATRAIDVVEHLPELRWPAQIEIRAGRHMVRPRYEVECANRTRIAHVNVERADLKPDPSLKSLSPLLGRGFLLPFPILPRRDFRTVALPTPMAHTQATIPLRLDIFALDGTLLVQKSYGALRRDHASAIDIDELLGADALPEGGHGELVYDFSQGGEADGWLHGLFRYELRDGSHAAETSFGAHMFNTIMTWKNEPQSYAGPPPGLSTRLFLDLGTEARPSFCVLTYPASARWHAFSDTHLVLHDAEGQVIAEEPLAIACSGSAMVEPWRIFTSEALSRAEGGYVLIRDATCRLFGYHGKRSGSAFSFDHMFGF</sequence>
<organism evidence="1 2">
    <name type="scientific">Acidiphilium iwatense</name>
    <dbReference type="NCBI Taxonomy" id="768198"/>
    <lineage>
        <taxon>Bacteria</taxon>
        <taxon>Pseudomonadati</taxon>
        <taxon>Pseudomonadota</taxon>
        <taxon>Alphaproteobacteria</taxon>
        <taxon>Acetobacterales</taxon>
        <taxon>Acidocellaceae</taxon>
        <taxon>Acidiphilium</taxon>
    </lineage>
</organism>
<proteinExistence type="predicted"/>
<dbReference type="Proteomes" id="UP001521209">
    <property type="component" value="Unassembled WGS sequence"/>
</dbReference>
<gene>
    <name evidence="1" type="ORF">L2A60_11365</name>
</gene>
<accession>A0ABS9DX09</accession>
<dbReference type="EMBL" id="JAKGBZ010000020">
    <property type="protein sequence ID" value="MCF3947273.1"/>
    <property type="molecule type" value="Genomic_DNA"/>
</dbReference>
<reference evidence="1 2" key="1">
    <citation type="submission" date="2022-01" db="EMBL/GenBank/DDBJ databases">
        <authorList>
            <person name="Won M."/>
            <person name="Kim S.-J."/>
            <person name="Kwon S.-W."/>
        </authorList>
    </citation>
    <scope>NUCLEOTIDE SEQUENCE [LARGE SCALE GENOMIC DNA]</scope>
    <source>
        <strain evidence="1 2">KCTC 23505</strain>
    </source>
</reference>
<evidence type="ECO:0000313" key="2">
    <source>
        <dbReference type="Proteomes" id="UP001521209"/>
    </source>
</evidence>
<protein>
    <recommendedName>
        <fullName evidence="3">Cytosolic protein</fullName>
    </recommendedName>
</protein>
<evidence type="ECO:0008006" key="3">
    <source>
        <dbReference type="Google" id="ProtNLM"/>
    </source>
</evidence>
<evidence type="ECO:0000313" key="1">
    <source>
        <dbReference type="EMBL" id="MCF3947273.1"/>
    </source>
</evidence>
<keyword evidence="2" id="KW-1185">Reference proteome</keyword>
<dbReference type="RefSeq" id="WP_235704496.1">
    <property type="nucleotide sequence ID" value="NZ_JAKGBZ010000020.1"/>
</dbReference>
<comment type="caution">
    <text evidence="1">The sequence shown here is derived from an EMBL/GenBank/DDBJ whole genome shotgun (WGS) entry which is preliminary data.</text>
</comment>
<name>A0ABS9DX09_9PROT</name>